<reference evidence="1 2" key="1">
    <citation type="journal article" date="2018" name="Sci. Rep.">
        <title>Genomic signatures of local adaptation to the degree of environmental predictability in rotifers.</title>
        <authorList>
            <person name="Franch-Gras L."/>
            <person name="Hahn C."/>
            <person name="Garcia-Roger E.M."/>
            <person name="Carmona M.J."/>
            <person name="Serra M."/>
            <person name="Gomez A."/>
        </authorList>
    </citation>
    <scope>NUCLEOTIDE SEQUENCE [LARGE SCALE GENOMIC DNA]</scope>
    <source>
        <strain evidence="1">HYR1</strain>
    </source>
</reference>
<dbReference type="EMBL" id="REGN01000748">
    <property type="protein sequence ID" value="RNA39491.1"/>
    <property type="molecule type" value="Genomic_DNA"/>
</dbReference>
<protein>
    <submittedName>
        <fullName evidence="1">Uncharacterized protein</fullName>
    </submittedName>
</protein>
<proteinExistence type="predicted"/>
<comment type="caution">
    <text evidence="1">The sequence shown here is derived from an EMBL/GenBank/DDBJ whole genome shotgun (WGS) entry which is preliminary data.</text>
</comment>
<gene>
    <name evidence="1" type="ORF">BpHYR1_042357</name>
</gene>
<evidence type="ECO:0000313" key="1">
    <source>
        <dbReference type="EMBL" id="RNA39491.1"/>
    </source>
</evidence>
<accession>A0A3M7SUI1</accession>
<keyword evidence="2" id="KW-1185">Reference proteome</keyword>
<name>A0A3M7SUI1_BRAPC</name>
<sequence>MSETVNHIAFTLLSIPIPKQISHIKSLFPFTKSTPGILILLCAVGFKGQPTIKYYLSNSIWQISQFQATSKQMTEII</sequence>
<organism evidence="1 2">
    <name type="scientific">Brachionus plicatilis</name>
    <name type="common">Marine rotifer</name>
    <name type="synonym">Brachionus muelleri</name>
    <dbReference type="NCBI Taxonomy" id="10195"/>
    <lineage>
        <taxon>Eukaryota</taxon>
        <taxon>Metazoa</taxon>
        <taxon>Spiralia</taxon>
        <taxon>Gnathifera</taxon>
        <taxon>Rotifera</taxon>
        <taxon>Eurotatoria</taxon>
        <taxon>Monogononta</taxon>
        <taxon>Pseudotrocha</taxon>
        <taxon>Ploima</taxon>
        <taxon>Brachionidae</taxon>
        <taxon>Brachionus</taxon>
    </lineage>
</organism>
<evidence type="ECO:0000313" key="2">
    <source>
        <dbReference type="Proteomes" id="UP000276133"/>
    </source>
</evidence>
<dbReference type="AlphaFoldDB" id="A0A3M7SUI1"/>
<dbReference type="Proteomes" id="UP000276133">
    <property type="component" value="Unassembled WGS sequence"/>
</dbReference>